<dbReference type="STRING" id="86049.A0A1C1CHS1"/>
<evidence type="ECO:0000313" key="3">
    <source>
        <dbReference type="EMBL" id="OCT48017.1"/>
    </source>
</evidence>
<dbReference type="SUPFAM" id="SSF81296">
    <property type="entry name" value="E set domains"/>
    <property type="match status" value="1"/>
</dbReference>
<evidence type="ECO:0000313" key="4">
    <source>
        <dbReference type="Proteomes" id="UP000094526"/>
    </source>
</evidence>
<feature type="compositionally biased region" description="Low complexity" evidence="1">
    <location>
        <begin position="435"/>
        <end position="448"/>
    </location>
</feature>
<gene>
    <name evidence="3" type="ORF">CLCR_04027</name>
</gene>
<dbReference type="CDD" id="cd22952">
    <property type="entry name" value="ART10-like"/>
    <property type="match status" value="1"/>
</dbReference>
<dbReference type="Proteomes" id="UP000094526">
    <property type="component" value="Unassembled WGS sequence"/>
</dbReference>
<protein>
    <recommendedName>
        <fullName evidence="2">Arrestin-like N-terminal domain-containing protein</fullName>
    </recommendedName>
</protein>
<dbReference type="OrthoDB" id="2333384at2759"/>
<reference evidence="4" key="1">
    <citation type="submission" date="2015-07" db="EMBL/GenBank/DDBJ databases">
        <authorList>
            <person name="Teixeira M.M."/>
            <person name="Souza R.C."/>
            <person name="Almeida L.G."/>
            <person name="Vicente V.A."/>
            <person name="de Hoog S."/>
            <person name="Bocca A.L."/>
            <person name="de Almeida S.R."/>
            <person name="Vasconcelos A.T."/>
            <person name="Felipe M.S."/>
        </authorList>
    </citation>
    <scope>NUCLEOTIDE SEQUENCE [LARGE SCALE GENOMIC DNA]</scope>
    <source>
        <strain evidence="4">KSF</strain>
    </source>
</reference>
<feature type="compositionally biased region" description="Basic and acidic residues" evidence="1">
    <location>
        <begin position="484"/>
        <end position="501"/>
    </location>
</feature>
<sequence>MGLTKAEDSPGLSLELDSYKAHYNPGDTISGRVVLNTADEVGIGKVVVSFWGRAKSRIIQQHGQAVTYHRGRTQFFKQDLVLYEGQYTHKAGTFSWPFEFVVPEQADPASILAGEKWKPKDHFRGTADVHDLELTLPASCYHSRHMFGRHAECFIEYVLDVTLVEPEGLHHIRGPQSKVSTRPIIFHPLSTPEPIQNYNFVTDQRLFTISTLKLLPEHAGTSLGLRDRARSIFQRDSLPKFSFSLAVQAPSIIQLMHPDPIPFLITATPDLSPGLTTIDTSTSLPTVTLKAAKIELKTYIRCRAAGTFSDSKTYAIPMLSYKTLNQPLTMVRGMATAAEATLNLGQLVDLRLANAKLGSRLEAPLTPNFTTYNVSRSYHLLWELEIECADKTEKFSSVKNGPECTVILPPATVRIDSVLDTNMLLGADLSQAMTGTSAESTGSGSSSGFWHRRSHEGKESSKEKSGIGRPVTSNGGDEAGAFDLDSKVKSKAQEAAEERALARLGEIESAYQRRHQDSRNSQAANDAAENTPRREAASTQPAIITVTDTEQQLPRYKP</sequence>
<dbReference type="eggNOG" id="ENOG502SUDG">
    <property type="taxonomic scope" value="Eukaryota"/>
</dbReference>
<name>A0A1C1CHS1_9EURO</name>
<feature type="compositionally biased region" description="Basic and acidic residues" evidence="1">
    <location>
        <begin position="456"/>
        <end position="466"/>
    </location>
</feature>
<dbReference type="InterPro" id="IPR014752">
    <property type="entry name" value="Arrestin-like_C"/>
</dbReference>
<keyword evidence="4" id="KW-1185">Reference proteome</keyword>
<evidence type="ECO:0000256" key="1">
    <source>
        <dbReference type="SAM" id="MobiDB-lite"/>
    </source>
</evidence>
<feature type="region of interest" description="Disordered" evidence="1">
    <location>
        <begin position="435"/>
        <end position="558"/>
    </location>
</feature>
<dbReference type="EMBL" id="LGRB01000012">
    <property type="protein sequence ID" value="OCT48017.1"/>
    <property type="molecule type" value="Genomic_DNA"/>
</dbReference>
<feature type="domain" description="Arrestin-like N-terminal" evidence="2">
    <location>
        <begin position="14"/>
        <end position="169"/>
    </location>
</feature>
<organism evidence="3 4">
    <name type="scientific">Cladophialophora carrionii</name>
    <dbReference type="NCBI Taxonomy" id="86049"/>
    <lineage>
        <taxon>Eukaryota</taxon>
        <taxon>Fungi</taxon>
        <taxon>Dikarya</taxon>
        <taxon>Ascomycota</taxon>
        <taxon>Pezizomycotina</taxon>
        <taxon>Eurotiomycetes</taxon>
        <taxon>Chaetothyriomycetidae</taxon>
        <taxon>Chaetothyriales</taxon>
        <taxon>Herpotrichiellaceae</taxon>
        <taxon>Cladophialophora</taxon>
    </lineage>
</organism>
<accession>A0A1C1CHS1</accession>
<dbReference type="AlphaFoldDB" id="A0A1C1CHS1"/>
<comment type="caution">
    <text evidence="3">The sequence shown here is derived from an EMBL/GenBank/DDBJ whole genome shotgun (WGS) entry which is preliminary data.</text>
</comment>
<dbReference type="VEuPathDB" id="FungiDB:G647_08182"/>
<dbReference type="InterPro" id="IPR011021">
    <property type="entry name" value="Arrestin-like_N"/>
</dbReference>
<dbReference type="Gene3D" id="2.60.40.640">
    <property type="match status" value="1"/>
</dbReference>
<proteinExistence type="predicted"/>
<dbReference type="VEuPathDB" id="FungiDB:CLCR_04027"/>
<dbReference type="Pfam" id="PF00339">
    <property type="entry name" value="Arrestin_N"/>
    <property type="match status" value="1"/>
</dbReference>
<evidence type="ECO:0000259" key="2">
    <source>
        <dbReference type="Pfam" id="PF00339"/>
    </source>
</evidence>
<dbReference type="InterPro" id="IPR014756">
    <property type="entry name" value="Ig_E-set"/>
</dbReference>
<feature type="compositionally biased region" description="Polar residues" evidence="1">
    <location>
        <begin position="537"/>
        <end position="552"/>
    </location>
</feature>